<feature type="region of interest" description="Disordered" evidence="2">
    <location>
        <begin position="417"/>
        <end position="439"/>
    </location>
</feature>
<gene>
    <name evidence="3" type="ORF">ASIM_LOCUS13409</name>
</gene>
<evidence type="ECO:0000256" key="2">
    <source>
        <dbReference type="SAM" id="MobiDB-lite"/>
    </source>
</evidence>
<feature type="region of interest" description="Disordered" evidence="2">
    <location>
        <begin position="365"/>
        <end position="391"/>
    </location>
</feature>
<reference evidence="3 4" key="2">
    <citation type="submission" date="2018-11" db="EMBL/GenBank/DDBJ databases">
        <authorList>
            <consortium name="Pathogen Informatics"/>
        </authorList>
    </citation>
    <scope>NUCLEOTIDE SEQUENCE [LARGE SCALE GENOMIC DNA]</scope>
</reference>
<dbReference type="WBParaSite" id="ASIM_0001398101-mRNA-1">
    <property type="protein sequence ID" value="ASIM_0001398101-mRNA-1"/>
    <property type="gene ID" value="ASIM_0001398101"/>
</dbReference>
<dbReference type="Proteomes" id="UP000267096">
    <property type="component" value="Unassembled WGS sequence"/>
</dbReference>
<reference evidence="5" key="1">
    <citation type="submission" date="2017-02" db="UniProtKB">
        <authorList>
            <consortium name="WormBaseParasite"/>
        </authorList>
    </citation>
    <scope>IDENTIFICATION</scope>
</reference>
<evidence type="ECO:0000256" key="1">
    <source>
        <dbReference type="SAM" id="Coils"/>
    </source>
</evidence>
<keyword evidence="1" id="KW-0175">Coiled coil</keyword>
<name>A0A0M3JZN5_ANISI</name>
<feature type="compositionally biased region" description="Basic and acidic residues" evidence="2">
    <location>
        <begin position="512"/>
        <end position="527"/>
    </location>
</feature>
<accession>A0A0M3JZN5</accession>
<evidence type="ECO:0000313" key="4">
    <source>
        <dbReference type="Proteomes" id="UP000267096"/>
    </source>
</evidence>
<evidence type="ECO:0000313" key="3">
    <source>
        <dbReference type="EMBL" id="VDK49632.1"/>
    </source>
</evidence>
<feature type="compositionally biased region" description="Polar residues" evidence="2">
    <location>
        <begin position="575"/>
        <end position="606"/>
    </location>
</feature>
<dbReference type="EMBL" id="UYRR01031384">
    <property type="protein sequence ID" value="VDK49632.1"/>
    <property type="molecule type" value="Genomic_DNA"/>
</dbReference>
<feature type="compositionally biased region" description="Low complexity" evidence="2">
    <location>
        <begin position="371"/>
        <end position="382"/>
    </location>
</feature>
<sequence>MLRQLLSSGGIGGGGGLGMAVKMEPQPVVYTPQSHYPTASMPLQQSLHNPEVVIKNEDGEKSLAVLSNMPQIAYCPTLHSAPAMMMKCSADAVNGHISGTTELFSSTFAMLSGDNAVPDADWSSSSYRPEKPLYQPNETYTYSTNNNNNSNNQVPLQATNPVYSNQPVQVLQTTFPQQQLQQQQNYQIVTYTNGMVQANAENVTDLQRVENIVDADEERKKEEEKKAKRKEKHRFTQEFHTISFREVAEIPLSSSCSGRDTPGADGESEGDERVMCMACRGVYPSRRSLTGHIGRNEKCREIIGRSYLGHLSGVAKESLTGMSGSPSAQDSLSPICPYCDRFISHYKGNIRRHVNQCMKCIKPRRKRSNRKTSSSSSTPQSSVDYLGDGSDYIPGGSQSNDAFYDGYQPHALSNQEWMNGFDSTSSPPVHSNQLDNSETKGPDDPYLCSLCDFATLYKGNMKRHLSTCHSLADEELQDCGIDSLRASRCAENAELHNRACKGRRTKAVLDAYDGRKRPKMNNDEAMKNTESASNTNNTDTNHDQFTASSVQLSDAQSNDSSTTNSNNCVELSIGTEDSAQLKSPTNGNLAQTQMPSSTEVNDTNAQQQQQLLPVKIEQNSSESQSESDRKTIKASYIEDIVNAVAANQIGSVTVRKADIVGMAAAGAARTAAVAAAAANGTPIPTPQRRGRAPKKVQNMDEVRDYWETERMNSGGVLPLSSTYNGRPRGTHYAAFGSTFMTGNGAPANQH</sequence>
<feature type="compositionally biased region" description="Low complexity" evidence="2">
    <location>
        <begin position="557"/>
        <end position="567"/>
    </location>
</feature>
<feature type="compositionally biased region" description="Polar residues" evidence="2">
    <location>
        <begin position="528"/>
        <end position="556"/>
    </location>
</feature>
<organism evidence="5">
    <name type="scientific">Anisakis simplex</name>
    <name type="common">Herring worm</name>
    <dbReference type="NCBI Taxonomy" id="6269"/>
    <lineage>
        <taxon>Eukaryota</taxon>
        <taxon>Metazoa</taxon>
        <taxon>Ecdysozoa</taxon>
        <taxon>Nematoda</taxon>
        <taxon>Chromadorea</taxon>
        <taxon>Rhabditida</taxon>
        <taxon>Spirurina</taxon>
        <taxon>Ascaridomorpha</taxon>
        <taxon>Ascaridoidea</taxon>
        <taxon>Anisakidae</taxon>
        <taxon>Anisakis</taxon>
        <taxon>Anisakis simplex complex</taxon>
    </lineage>
</organism>
<evidence type="ECO:0000313" key="5">
    <source>
        <dbReference type="WBParaSite" id="ASIM_0001398101-mRNA-1"/>
    </source>
</evidence>
<feature type="coiled-coil region" evidence="1">
    <location>
        <begin position="206"/>
        <end position="238"/>
    </location>
</feature>
<feature type="region of interest" description="Disordered" evidence="2">
    <location>
        <begin position="511"/>
        <end position="606"/>
    </location>
</feature>
<feature type="compositionally biased region" description="Polar residues" evidence="2">
    <location>
        <begin position="417"/>
        <end position="436"/>
    </location>
</feature>
<keyword evidence="4" id="KW-1185">Reference proteome</keyword>
<proteinExistence type="predicted"/>
<protein>
    <submittedName>
        <fullName evidence="5">C2H2-type domain-containing protein</fullName>
    </submittedName>
</protein>
<dbReference type="OrthoDB" id="5843400at2759"/>
<dbReference type="AlphaFoldDB" id="A0A0M3JZN5"/>